<evidence type="ECO:0000256" key="2">
    <source>
        <dbReference type="ARBA" id="ARBA00022553"/>
    </source>
</evidence>
<sequence>MHILPPETFDTVSTLSFVRTVVGEVMALLPGDDQDIFQHGCDSLQATWIRNSILRVLIASKKIDAKAIPSNFVYAHPTVRLLADMLEHLASGGASSRLEVAARRSEDMIRMVTKYTLSPAFPNHVLAQSEPQPESVLVTGTTGVLGSHILAELLGQPGIGNVYAFNRSSGALGIHAHQRAVFEREGLNVSLLESPRLRLLEGDLLRQEFGLQTTEFDMLLRDVTWVVHNAWQVNFSVSLASLEPHIAATRALIDFALSTPVALEQQITDPHTVLGLGYTESKWVAEQILEAAASQTTLKPVIIRLGQLCGASNGAWKATEWFPTLLRTSQLLGALPILHGKASWVRVNDAARIIVNMSNSAERYLHLTHPHPVPTLFVLNHMSQLLSLPLIPFAEWFCALEVAASEEANAATNPGVRLLEFFRTYANTEDQIERETLFPVVVDNAKAVQISGSVMNELMPLSNEDAEKWVVHLQQKGYLV</sequence>
<proteinExistence type="predicted"/>
<protein>
    <submittedName>
        <fullName evidence="4">Male sterility protein-domain-containing protein</fullName>
    </submittedName>
</protein>
<keyword evidence="5" id="KW-1185">Reference proteome</keyword>
<dbReference type="InterPro" id="IPR020806">
    <property type="entry name" value="PKS_PP-bd"/>
</dbReference>
<feature type="domain" description="Polyketide synthase-like phosphopantetheine-binding" evidence="3">
    <location>
        <begin position="15"/>
        <end position="90"/>
    </location>
</feature>
<dbReference type="SUPFAM" id="SSF51735">
    <property type="entry name" value="NAD(P)-binding Rossmann-fold domains"/>
    <property type="match status" value="1"/>
</dbReference>
<dbReference type="EMBL" id="JARJCW010000019">
    <property type="protein sequence ID" value="KAJ7214328.1"/>
    <property type="molecule type" value="Genomic_DNA"/>
</dbReference>
<name>A0AAD6VKJ1_9AGAR</name>
<reference evidence="4" key="1">
    <citation type="submission" date="2023-03" db="EMBL/GenBank/DDBJ databases">
        <title>Massive genome expansion in bonnet fungi (Mycena s.s.) driven by repeated elements and novel gene families across ecological guilds.</title>
        <authorList>
            <consortium name="Lawrence Berkeley National Laboratory"/>
            <person name="Harder C.B."/>
            <person name="Miyauchi S."/>
            <person name="Viragh M."/>
            <person name="Kuo A."/>
            <person name="Thoen E."/>
            <person name="Andreopoulos B."/>
            <person name="Lu D."/>
            <person name="Skrede I."/>
            <person name="Drula E."/>
            <person name="Henrissat B."/>
            <person name="Morin E."/>
            <person name="Kohler A."/>
            <person name="Barry K."/>
            <person name="LaButti K."/>
            <person name="Morin E."/>
            <person name="Salamov A."/>
            <person name="Lipzen A."/>
            <person name="Mereny Z."/>
            <person name="Hegedus B."/>
            <person name="Baldrian P."/>
            <person name="Stursova M."/>
            <person name="Weitz H."/>
            <person name="Taylor A."/>
            <person name="Grigoriev I.V."/>
            <person name="Nagy L.G."/>
            <person name="Martin F."/>
            <person name="Kauserud H."/>
        </authorList>
    </citation>
    <scope>NUCLEOTIDE SEQUENCE</scope>
    <source>
        <strain evidence="4">9144</strain>
    </source>
</reference>
<keyword evidence="1" id="KW-0596">Phosphopantetheine</keyword>
<evidence type="ECO:0000256" key="1">
    <source>
        <dbReference type="ARBA" id="ARBA00022450"/>
    </source>
</evidence>
<dbReference type="InterPro" id="IPR013120">
    <property type="entry name" value="FAR_NAD-bd"/>
</dbReference>
<dbReference type="InterPro" id="IPR051414">
    <property type="entry name" value="Adenylate-forming_Reductase"/>
</dbReference>
<gene>
    <name evidence="4" type="ORF">GGX14DRAFT_563144</name>
</gene>
<dbReference type="InterPro" id="IPR036291">
    <property type="entry name" value="NAD(P)-bd_dom_sf"/>
</dbReference>
<keyword evidence="2" id="KW-0597">Phosphoprotein</keyword>
<dbReference type="SMART" id="SM00823">
    <property type="entry name" value="PKS_PP"/>
    <property type="match status" value="1"/>
</dbReference>
<dbReference type="PANTHER" id="PTHR43439">
    <property type="entry name" value="PHENYLACETATE-COENZYME A LIGASE"/>
    <property type="match status" value="1"/>
</dbReference>
<dbReference type="PANTHER" id="PTHR43439:SF2">
    <property type="entry name" value="ENZYME, PUTATIVE (JCVI)-RELATED"/>
    <property type="match status" value="1"/>
</dbReference>
<dbReference type="Pfam" id="PF07993">
    <property type="entry name" value="NAD_binding_4"/>
    <property type="match status" value="2"/>
</dbReference>
<evidence type="ECO:0000313" key="4">
    <source>
        <dbReference type="EMBL" id="KAJ7214328.1"/>
    </source>
</evidence>
<organism evidence="4 5">
    <name type="scientific">Mycena pura</name>
    <dbReference type="NCBI Taxonomy" id="153505"/>
    <lineage>
        <taxon>Eukaryota</taxon>
        <taxon>Fungi</taxon>
        <taxon>Dikarya</taxon>
        <taxon>Basidiomycota</taxon>
        <taxon>Agaricomycotina</taxon>
        <taxon>Agaricomycetes</taxon>
        <taxon>Agaricomycetidae</taxon>
        <taxon>Agaricales</taxon>
        <taxon>Marasmiineae</taxon>
        <taxon>Mycenaceae</taxon>
        <taxon>Mycena</taxon>
    </lineage>
</organism>
<evidence type="ECO:0000259" key="3">
    <source>
        <dbReference type="SMART" id="SM00823"/>
    </source>
</evidence>
<evidence type="ECO:0000313" key="5">
    <source>
        <dbReference type="Proteomes" id="UP001219525"/>
    </source>
</evidence>
<accession>A0AAD6VKJ1</accession>
<dbReference type="AlphaFoldDB" id="A0AAD6VKJ1"/>
<dbReference type="Gene3D" id="3.40.50.720">
    <property type="entry name" value="NAD(P)-binding Rossmann-like Domain"/>
    <property type="match status" value="1"/>
</dbReference>
<dbReference type="Proteomes" id="UP001219525">
    <property type="component" value="Unassembled WGS sequence"/>
</dbReference>
<dbReference type="GO" id="GO:0031177">
    <property type="term" value="F:phosphopantetheine binding"/>
    <property type="evidence" value="ECO:0007669"/>
    <property type="project" value="InterPro"/>
</dbReference>
<comment type="caution">
    <text evidence="4">The sequence shown here is derived from an EMBL/GenBank/DDBJ whole genome shotgun (WGS) entry which is preliminary data.</text>
</comment>